<gene>
    <name evidence="1" type="ORF">PGCG_00004</name>
</gene>
<protein>
    <submittedName>
        <fullName evidence="1">Uncharacterized protein</fullName>
    </submittedName>
</protein>
<name>A0AC59EWH7_9VIRU</name>
<reference evidence="1 2" key="1">
    <citation type="journal article" date="2013" name="Proc. Natl. Acad. Sci. U.S.A.">
        <title>Genome of Phaeocystis globosa virus PgV-16T highlights the common ancestry of the largest known DNA viruses infecting eukaryotes.</title>
        <authorList>
            <person name="Santini S."/>
            <person name="Jeudy S."/>
            <person name="Bartoli J."/>
            <person name="Poirot O."/>
            <person name="Lescot M."/>
            <person name="Abergel C."/>
            <person name="Barbe V."/>
            <person name="Wommack K.E."/>
            <person name="Noordeloos A.A."/>
            <person name="Brussaard C.P."/>
            <person name="Claverie J.M."/>
        </authorList>
    </citation>
    <scope>NUCLEOTIDE SEQUENCE [LARGE SCALE GENOMIC DNA]</scope>
    <source>
        <strain evidence="1 2">16T</strain>
    </source>
</reference>
<dbReference type="Proteomes" id="UP000204225">
    <property type="component" value="Segment"/>
</dbReference>
<organism evidence="1 2">
    <name type="scientific">Phaeocystis globosa virus PgV-16T</name>
    <dbReference type="NCBI Taxonomy" id="3071227"/>
    <lineage>
        <taxon>Viruses</taxon>
        <taxon>Varidnaviria</taxon>
        <taxon>Bamfordvirae</taxon>
        <taxon>Nucleocytoviricota</taxon>
        <taxon>Megaviricetes</taxon>
        <taxon>Imitervirales</taxon>
        <taxon>Mesomimiviridae</taxon>
        <taxon>Tethysvirus</taxon>
        <taxon>Tethysvirus hollandense</taxon>
    </lineage>
</organism>
<proteinExistence type="predicted"/>
<evidence type="ECO:0000313" key="2">
    <source>
        <dbReference type="Proteomes" id="UP000204225"/>
    </source>
</evidence>
<dbReference type="EMBL" id="KC662249">
    <property type="protein sequence ID" value="AGM15316.1"/>
    <property type="molecule type" value="Genomic_DNA"/>
</dbReference>
<sequence length="170" mass="19976">MEKRVTAKVNEFQDQFKTDIKTWVETKTDENMDFTLKSELLQFIFDYEALSLEKTDFSKRKRVKSHVEHYLRCQACRADGGQCTRRKKDDSLYCGTHDKSRPHGVIEKGQVDDNKLTKINVWPQEINGILYYIDGNNNIYRTEDIISNNVNPKVIAKYKQKENGDYLILD</sequence>
<accession>A0AC59EWH7</accession>
<keyword evidence="2" id="KW-1185">Reference proteome</keyword>
<evidence type="ECO:0000313" key="1">
    <source>
        <dbReference type="EMBL" id="AGM15316.1"/>
    </source>
</evidence>